<protein>
    <submittedName>
        <fullName evidence="3">Glutathione S-transferase family protein</fullName>
    </submittedName>
</protein>
<dbReference type="PROSITE" id="PS50405">
    <property type="entry name" value="GST_CTER"/>
    <property type="match status" value="1"/>
</dbReference>
<reference evidence="4" key="1">
    <citation type="journal article" date="2019" name="Int. J. Syst. Evol. Microbiol.">
        <title>The Global Catalogue of Microorganisms (GCM) 10K type strain sequencing project: providing services to taxonomists for standard genome sequencing and annotation.</title>
        <authorList>
            <consortium name="The Broad Institute Genomics Platform"/>
            <consortium name="The Broad Institute Genome Sequencing Center for Infectious Disease"/>
            <person name="Wu L."/>
            <person name="Ma J."/>
        </authorList>
    </citation>
    <scope>NUCLEOTIDE SEQUENCE [LARGE SCALE GENOMIC DNA]</scope>
    <source>
        <strain evidence="4">KCTC 42984</strain>
    </source>
</reference>
<evidence type="ECO:0000313" key="4">
    <source>
        <dbReference type="Proteomes" id="UP001595604"/>
    </source>
</evidence>
<dbReference type="Pfam" id="PF13417">
    <property type="entry name" value="GST_N_3"/>
    <property type="match status" value="1"/>
</dbReference>
<dbReference type="InterPro" id="IPR004046">
    <property type="entry name" value="GST_C"/>
</dbReference>
<accession>A0ABV7IQ21</accession>
<proteinExistence type="predicted"/>
<dbReference type="SUPFAM" id="SSF52833">
    <property type="entry name" value="Thioredoxin-like"/>
    <property type="match status" value="1"/>
</dbReference>
<dbReference type="PANTHER" id="PTHR44051">
    <property type="entry name" value="GLUTATHIONE S-TRANSFERASE-RELATED"/>
    <property type="match status" value="1"/>
</dbReference>
<dbReference type="Proteomes" id="UP001595604">
    <property type="component" value="Unassembled WGS sequence"/>
</dbReference>
<dbReference type="SFLD" id="SFLDS00019">
    <property type="entry name" value="Glutathione_Transferase_(cytos"/>
    <property type="match status" value="1"/>
</dbReference>
<evidence type="ECO:0000259" key="1">
    <source>
        <dbReference type="PROSITE" id="PS50404"/>
    </source>
</evidence>
<dbReference type="PROSITE" id="PS50404">
    <property type="entry name" value="GST_NTER"/>
    <property type="match status" value="1"/>
</dbReference>
<feature type="domain" description="GST C-terminal" evidence="2">
    <location>
        <begin position="83"/>
        <end position="210"/>
    </location>
</feature>
<feature type="domain" description="GST N-terminal" evidence="1">
    <location>
        <begin position="1"/>
        <end position="78"/>
    </location>
</feature>
<comment type="caution">
    <text evidence="3">The sequence shown here is derived from an EMBL/GenBank/DDBJ whole genome shotgun (WGS) entry which is preliminary data.</text>
</comment>
<organism evidence="3 4">
    <name type="scientific">Novosphingobium bradum</name>
    <dbReference type="NCBI Taxonomy" id="1737444"/>
    <lineage>
        <taxon>Bacteria</taxon>
        <taxon>Pseudomonadati</taxon>
        <taxon>Pseudomonadota</taxon>
        <taxon>Alphaproteobacteria</taxon>
        <taxon>Sphingomonadales</taxon>
        <taxon>Sphingomonadaceae</taxon>
        <taxon>Novosphingobium</taxon>
    </lineage>
</organism>
<dbReference type="Pfam" id="PF00043">
    <property type="entry name" value="GST_C"/>
    <property type="match status" value="1"/>
</dbReference>
<dbReference type="InterPro" id="IPR036249">
    <property type="entry name" value="Thioredoxin-like_sf"/>
</dbReference>
<dbReference type="SFLD" id="SFLDG00358">
    <property type="entry name" value="Main_(cytGST)"/>
    <property type="match status" value="1"/>
</dbReference>
<dbReference type="InterPro" id="IPR010987">
    <property type="entry name" value="Glutathione-S-Trfase_C-like"/>
</dbReference>
<keyword evidence="4" id="KW-1185">Reference proteome</keyword>
<dbReference type="CDD" id="cd00299">
    <property type="entry name" value="GST_C_family"/>
    <property type="match status" value="1"/>
</dbReference>
<dbReference type="InterPro" id="IPR004045">
    <property type="entry name" value="Glutathione_S-Trfase_N"/>
</dbReference>
<dbReference type="RefSeq" id="WP_379510151.1">
    <property type="nucleotide sequence ID" value="NZ_JBHRTQ010000009.1"/>
</dbReference>
<gene>
    <name evidence="3" type="ORF">ACFOD9_10935</name>
</gene>
<dbReference type="InterPro" id="IPR036282">
    <property type="entry name" value="Glutathione-S-Trfase_C_sf"/>
</dbReference>
<dbReference type="CDD" id="cd00570">
    <property type="entry name" value="GST_N_family"/>
    <property type="match status" value="1"/>
</dbReference>
<dbReference type="Gene3D" id="1.20.1050.10">
    <property type="match status" value="1"/>
</dbReference>
<evidence type="ECO:0000313" key="3">
    <source>
        <dbReference type="EMBL" id="MFC3174768.1"/>
    </source>
</evidence>
<name>A0ABV7IQ21_9SPHN</name>
<evidence type="ECO:0000259" key="2">
    <source>
        <dbReference type="PROSITE" id="PS50405"/>
    </source>
</evidence>
<dbReference type="PANTHER" id="PTHR44051:SF8">
    <property type="entry name" value="GLUTATHIONE S-TRANSFERASE GSTA"/>
    <property type="match status" value="1"/>
</dbReference>
<dbReference type="SUPFAM" id="SSF47616">
    <property type="entry name" value="GST C-terminal domain-like"/>
    <property type="match status" value="1"/>
</dbReference>
<dbReference type="EMBL" id="JBHRTQ010000009">
    <property type="protein sequence ID" value="MFC3174768.1"/>
    <property type="molecule type" value="Genomic_DNA"/>
</dbReference>
<dbReference type="InterPro" id="IPR040079">
    <property type="entry name" value="Glutathione_S-Trfase"/>
</dbReference>
<dbReference type="Gene3D" id="3.40.30.10">
    <property type="entry name" value="Glutaredoxin"/>
    <property type="match status" value="1"/>
</dbReference>
<sequence length="210" mass="22910">MKLYGALLSPFVRKVAVVCAVKGIAYELRPFRNRDGFLPEFLAASPFGRIPAIDDDGFVLADSSAIVHYIEAKWPQPPVIPADPQLRGRAMWFEELMDAELSPAGLKVLFNRYVGPVLRKVPGDEALAREGEAQLPRGLDYLEQVVPDEGWLVGDSFTVADISVAAILCSLVTVGLGPSAARPRTLAWYRRVEAHPAWAAVAATEDAARK</sequence>